<evidence type="ECO:0000256" key="3">
    <source>
        <dbReference type="RuleBase" id="RU003719"/>
    </source>
</evidence>
<reference evidence="6 7" key="1">
    <citation type="journal article" date="2015" name="Genome Biol.">
        <title>Comparative genomics of Steinernema reveals deeply conserved gene regulatory networks.</title>
        <authorList>
            <person name="Dillman A.R."/>
            <person name="Macchietto M."/>
            <person name="Porter C.F."/>
            <person name="Rogers A."/>
            <person name="Williams B."/>
            <person name="Antoshechkin I."/>
            <person name="Lee M.M."/>
            <person name="Goodwin Z."/>
            <person name="Lu X."/>
            <person name="Lewis E.E."/>
            <person name="Goodrich-Blair H."/>
            <person name="Stock S.P."/>
            <person name="Adams B.J."/>
            <person name="Sternberg P.W."/>
            <person name="Mortazavi A."/>
        </authorList>
    </citation>
    <scope>NUCLEOTIDE SEQUENCE [LARGE SCALE GENOMIC DNA]</scope>
    <source>
        <strain evidence="6 7">ALL</strain>
    </source>
</reference>
<dbReference type="GO" id="GO:0008465">
    <property type="term" value="F:hydroxypyruvate reductase (NADH) activity"/>
    <property type="evidence" value="ECO:0007669"/>
    <property type="project" value="TreeGrafter"/>
</dbReference>
<keyword evidence="1 3" id="KW-0560">Oxidoreductase</keyword>
<proteinExistence type="inferred from homology"/>
<dbReference type="InterPro" id="IPR006139">
    <property type="entry name" value="D-isomer_2_OHA_DH_cat_dom"/>
</dbReference>
<dbReference type="FunFam" id="3.40.50.720:FF:000026">
    <property type="entry name" value="Glyoxylate/hydroxypyruvate reductase B"/>
    <property type="match status" value="1"/>
</dbReference>
<evidence type="ECO:0000256" key="2">
    <source>
        <dbReference type="ARBA" id="ARBA00073306"/>
    </source>
</evidence>
<dbReference type="SUPFAM" id="SSF52283">
    <property type="entry name" value="Formate/glycerate dehydrogenase catalytic domain-like"/>
    <property type="match status" value="1"/>
</dbReference>
<dbReference type="Gene3D" id="3.40.50.720">
    <property type="entry name" value="NAD(P)-binding Rossmann-like Domain"/>
    <property type="match status" value="2"/>
</dbReference>
<dbReference type="GO" id="GO:0005829">
    <property type="term" value="C:cytosol"/>
    <property type="evidence" value="ECO:0007669"/>
    <property type="project" value="TreeGrafter"/>
</dbReference>
<dbReference type="InterPro" id="IPR006140">
    <property type="entry name" value="D-isomer_DH_NAD-bd"/>
</dbReference>
<dbReference type="InterPro" id="IPR050223">
    <property type="entry name" value="D-isomer_2-hydroxyacid_DH"/>
</dbReference>
<dbReference type="OrthoDB" id="1621027at2759"/>
<evidence type="ECO:0000313" key="7">
    <source>
        <dbReference type="Proteomes" id="UP000298663"/>
    </source>
</evidence>
<dbReference type="Pfam" id="PF02826">
    <property type="entry name" value="2-Hacid_dh_C"/>
    <property type="match status" value="1"/>
</dbReference>
<dbReference type="STRING" id="34508.A0A4V6I8J7"/>
<dbReference type="PANTHER" id="PTHR10996">
    <property type="entry name" value="2-HYDROXYACID DEHYDROGENASE-RELATED"/>
    <property type="match status" value="1"/>
</dbReference>
<name>A0A4V6I8J7_STECR</name>
<dbReference type="InterPro" id="IPR036291">
    <property type="entry name" value="NAD(P)-bd_dom_sf"/>
</dbReference>
<protein>
    <recommendedName>
        <fullName evidence="2">Glyoxylate reductase/hydroxypyruvate reductase</fullName>
    </recommendedName>
</protein>
<dbReference type="GO" id="GO:0030267">
    <property type="term" value="F:glyoxylate reductase (NADPH) activity"/>
    <property type="evidence" value="ECO:0007669"/>
    <property type="project" value="TreeGrafter"/>
</dbReference>
<evidence type="ECO:0000259" key="4">
    <source>
        <dbReference type="Pfam" id="PF00389"/>
    </source>
</evidence>
<dbReference type="GO" id="GO:0051287">
    <property type="term" value="F:NAD binding"/>
    <property type="evidence" value="ECO:0007669"/>
    <property type="project" value="InterPro"/>
</dbReference>
<dbReference type="SUPFAM" id="SSF51735">
    <property type="entry name" value="NAD(P)-binding Rossmann-fold domains"/>
    <property type="match status" value="1"/>
</dbReference>
<keyword evidence="7" id="KW-1185">Reference proteome</keyword>
<sequence length="347" mass="38364">MRSLSLYSLFSRYRLNSVASRHFSLSAMQSQRPKILVTNNAVNVDRLRQIGDVAVNPKSGVMDRQVLLEMSKNVDAIFCLLTDKIDTELLDNAKNLKVVGTMSVGYEHIDVKECQKRGVAICTTPDVLTETVSELTIALLLATARRIPESINEAKTGGWSEWKPYWLCGKDIRGSTIGIFGMGRIGKSTADKLKVFSPKRIIYNNRSPSCKQYEYVSFHDLLTQSDFLVVCASSNPQTVNIFNEANLRKMKKDAVLVNTSRGNLVSMDDLAKVLSDGHLFAVGLDVTNPEPFPIDHALFKLKNCVILPHISSASIATRDGMANMAMDGIIAGLKGEVSEGMKEFLKK</sequence>
<feature type="domain" description="D-isomer specific 2-hydroxyacid dehydrogenase catalytic" evidence="4">
    <location>
        <begin position="37"/>
        <end position="338"/>
    </location>
</feature>
<organism evidence="6 7">
    <name type="scientific">Steinernema carpocapsae</name>
    <name type="common">Entomopathogenic nematode</name>
    <dbReference type="NCBI Taxonomy" id="34508"/>
    <lineage>
        <taxon>Eukaryota</taxon>
        <taxon>Metazoa</taxon>
        <taxon>Ecdysozoa</taxon>
        <taxon>Nematoda</taxon>
        <taxon>Chromadorea</taxon>
        <taxon>Rhabditida</taxon>
        <taxon>Tylenchina</taxon>
        <taxon>Panagrolaimomorpha</taxon>
        <taxon>Strongyloidoidea</taxon>
        <taxon>Steinernematidae</taxon>
        <taxon>Steinernema</taxon>
    </lineage>
</organism>
<dbReference type="CDD" id="cd05301">
    <property type="entry name" value="GDH"/>
    <property type="match status" value="1"/>
</dbReference>
<reference evidence="6 7" key="2">
    <citation type="journal article" date="2019" name="G3 (Bethesda)">
        <title>Hybrid Assembly of the Genome of the Entomopathogenic Nematode Steinernema carpocapsae Identifies the X-Chromosome.</title>
        <authorList>
            <person name="Serra L."/>
            <person name="Macchietto M."/>
            <person name="Macias-Munoz A."/>
            <person name="McGill C.J."/>
            <person name="Rodriguez I.M."/>
            <person name="Rodriguez B."/>
            <person name="Murad R."/>
            <person name="Mortazavi A."/>
        </authorList>
    </citation>
    <scope>NUCLEOTIDE SEQUENCE [LARGE SCALE GENOMIC DNA]</scope>
    <source>
        <strain evidence="6 7">ALL</strain>
    </source>
</reference>
<evidence type="ECO:0000256" key="1">
    <source>
        <dbReference type="ARBA" id="ARBA00023002"/>
    </source>
</evidence>
<accession>A0A4V6I8J7</accession>
<dbReference type="Pfam" id="PF00389">
    <property type="entry name" value="2-Hacid_dh"/>
    <property type="match status" value="1"/>
</dbReference>
<dbReference type="AlphaFoldDB" id="A0A4V6I8J7"/>
<comment type="caution">
    <text evidence="6">The sequence shown here is derived from an EMBL/GenBank/DDBJ whole genome shotgun (WGS) entry which is preliminary data.</text>
</comment>
<comment type="similarity">
    <text evidence="3">Belongs to the D-isomer specific 2-hydroxyacid dehydrogenase family.</text>
</comment>
<dbReference type="Proteomes" id="UP000298663">
    <property type="component" value="Chromosome X"/>
</dbReference>
<dbReference type="EMBL" id="AZBU02000001">
    <property type="protein sequence ID" value="TMS39023.1"/>
    <property type="molecule type" value="Genomic_DNA"/>
</dbReference>
<evidence type="ECO:0000259" key="5">
    <source>
        <dbReference type="Pfam" id="PF02826"/>
    </source>
</evidence>
<dbReference type="EMBL" id="CM016762">
    <property type="protein sequence ID" value="TMS39023.1"/>
    <property type="molecule type" value="Genomic_DNA"/>
</dbReference>
<evidence type="ECO:0000313" key="6">
    <source>
        <dbReference type="EMBL" id="TMS39023.1"/>
    </source>
</evidence>
<dbReference type="PANTHER" id="PTHR10996:SF277">
    <property type="entry name" value="GLYOXYLATE REDUCTASE_HYDROXYPYRUVATE REDUCTASE"/>
    <property type="match status" value="1"/>
</dbReference>
<gene>
    <name evidence="6" type="ORF">L596_005620</name>
</gene>
<feature type="domain" description="D-isomer specific 2-hydroxyacid dehydrogenase NAD-binding" evidence="5">
    <location>
        <begin position="137"/>
        <end position="311"/>
    </location>
</feature>